<dbReference type="GO" id="GO:0042128">
    <property type="term" value="P:nitrate assimilation"/>
    <property type="evidence" value="ECO:0007669"/>
    <property type="project" value="UniProtKB-KW"/>
</dbReference>
<dbReference type="InterPro" id="IPR039261">
    <property type="entry name" value="FNR_nucleotide-bd"/>
</dbReference>
<dbReference type="SUPFAM" id="SSF55856">
    <property type="entry name" value="Cytochrome b5-like heme/steroid binding domain"/>
    <property type="match status" value="1"/>
</dbReference>
<feature type="domain" description="Cytochrome b5 heme-binding" evidence="17">
    <location>
        <begin position="664"/>
        <end position="742"/>
    </location>
</feature>
<evidence type="ECO:0000256" key="6">
    <source>
        <dbReference type="ARBA" id="ARBA00011738"/>
    </source>
</evidence>
<dbReference type="Pfam" id="PF00174">
    <property type="entry name" value="Oxidored_molyb"/>
    <property type="match status" value="1"/>
</dbReference>
<dbReference type="GO" id="GO:0020037">
    <property type="term" value="F:heme binding"/>
    <property type="evidence" value="ECO:0007669"/>
    <property type="project" value="TreeGrafter"/>
</dbReference>
<evidence type="ECO:0000256" key="14">
    <source>
        <dbReference type="ARBA" id="ARBA00023063"/>
    </source>
</evidence>
<dbReference type="InterPro" id="IPR001433">
    <property type="entry name" value="OxRdtase_FAD/NAD-bd"/>
</dbReference>
<accession>A0A9P9EB68</accession>
<evidence type="ECO:0000256" key="11">
    <source>
        <dbReference type="ARBA" id="ARBA00022723"/>
    </source>
</evidence>
<dbReference type="GO" id="GO:0050464">
    <property type="term" value="F:nitrate reductase (NADPH) activity"/>
    <property type="evidence" value="ECO:0007669"/>
    <property type="project" value="UniProtKB-EC"/>
</dbReference>
<keyword evidence="12" id="KW-0274">FAD</keyword>
<dbReference type="GO" id="GO:0043546">
    <property type="term" value="F:molybdopterin cofactor binding"/>
    <property type="evidence" value="ECO:0007669"/>
    <property type="project" value="TreeGrafter"/>
</dbReference>
<gene>
    <name evidence="19" type="ORF">B0J11DRAFT_597407</name>
</gene>
<keyword evidence="9" id="KW-0500">Molybdenum</keyword>
<dbReference type="SMART" id="SM01117">
    <property type="entry name" value="Cyt-b5"/>
    <property type="match status" value="1"/>
</dbReference>
<dbReference type="EMBL" id="JAGMWT010000002">
    <property type="protein sequence ID" value="KAH7136059.1"/>
    <property type="molecule type" value="Genomic_DNA"/>
</dbReference>
<dbReference type="Pfam" id="PF00173">
    <property type="entry name" value="Cyt-b5"/>
    <property type="match status" value="1"/>
</dbReference>
<dbReference type="Pfam" id="PF00970">
    <property type="entry name" value="FAD_binding_6"/>
    <property type="match status" value="2"/>
</dbReference>
<feature type="compositionally biased region" description="Basic and acidic residues" evidence="16">
    <location>
        <begin position="105"/>
        <end position="127"/>
    </location>
</feature>
<evidence type="ECO:0000256" key="16">
    <source>
        <dbReference type="SAM" id="MobiDB-lite"/>
    </source>
</evidence>
<comment type="similarity">
    <text evidence="5">Belongs to the nitrate reductase family.</text>
</comment>
<comment type="function">
    <text evidence="4">Nitrate reductase is a key enzyme involved in the first step of nitrate assimilation in plants, fungi and bacteria.</text>
</comment>
<dbReference type="SUPFAM" id="SSF52343">
    <property type="entry name" value="Ferredoxin reductase-like, C-terminal NADP-linked domain"/>
    <property type="match status" value="1"/>
</dbReference>
<dbReference type="OrthoDB" id="432685at2759"/>
<dbReference type="InterPro" id="IPR008333">
    <property type="entry name" value="Cbr1-like_FAD-bd_dom"/>
</dbReference>
<evidence type="ECO:0000313" key="19">
    <source>
        <dbReference type="EMBL" id="KAH7136059.1"/>
    </source>
</evidence>
<dbReference type="SUPFAM" id="SSF56524">
    <property type="entry name" value="Oxidoreductase molybdopterin-binding domain"/>
    <property type="match status" value="1"/>
</dbReference>
<dbReference type="PROSITE" id="PS50255">
    <property type="entry name" value="CYTOCHROME_B5_2"/>
    <property type="match status" value="1"/>
</dbReference>
<evidence type="ECO:0000259" key="18">
    <source>
        <dbReference type="PROSITE" id="PS51384"/>
    </source>
</evidence>
<keyword evidence="20" id="KW-1185">Reference proteome</keyword>
<dbReference type="Gene3D" id="3.10.120.10">
    <property type="entry name" value="Cytochrome b5-like heme/steroid binding domain"/>
    <property type="match status" value="1"/>
</dbReference>
<evidence type="ECO:0000256" key="10">
    <source>
        <dbReference type="ARBA" id="ARBA00022630"/>
    </source>
</evidence>
<evidence type="ECO:0000313" key="20">
    <source>
        <dbReference type="Proteomes" id="UP000700596"/>
    </source>
</evidence>
<dbReference type="InterPro" id="IPR001199">
    <property type="entry name" value="Cyt_B5-like_heme/steroid-bd"/>
</dbReference>
<dbReference type="Proteomes" id="UP000700596">
    <property type="component" value="Unassembled WGS sequence"/>
</dbReference>
<evidence type="ECO:0000256" key="1">
    <source>
        <dbReference type="ARBA" id="ARBA00001924"/>
    </source>
</evidence>
<dbReference type="Pfam" id="PF00175">
    <property type="entry name" value="NAD_binding_1"/>
    <property type="match status" value="1"/>
</dbReference>
<evidence type="ECO:0000256" key="8">
    <source>
        <dbReference type="ARBA" id="ARBA00015499"/>
    </source>
</evidence>
<dbReference type="Gene3D" id="2.40.30.10">
    <property type="entry name" value="Translation factors"/>
    <property type="match status" value="1"/>
</dbReference>
<dbReference type="PANTHER" id="PTHR19372:SF7">
    <property type="entry name" value="SULFITE OXIDASE, MITOCHONDRIAL"/>
    <property type="match status" value="1"/>
</dbReference>
<dbReference type="InterPro" id="IPR000572">
    <property type="entry name" value="OxRdtase_Mopterin-bd_dom"/>
</dbReference>
<name>A0A9P9EB68_9PLEO</name>
<evidence type="ECO:0000256" key="3">
    <source>
        <dbReference type="ARBA" id="ARBA00001974"/>
    </source>
</evidence>
<keyword evidence="13" id="KW-0560">Oxidoreductase</keyword>
<dbReference type="PRINTS" id="PR00406">
    <property type="entry name" value="CYTB5RDTASE"/>
</dbReference>
<dbReference type="GO" id="GO:0006790">
    <property type="term" value="P:sulfur compound metabolic process"/>
    <property type="evidence" value="ECO:0007669"/>
    <property type="project" value="TreeGrafter"/>
</dbReference>
<evidence type="ECO:0000259" key="17">
    <source>
        <dbReference type="PROSITE" id="PS50255"/>
    </source>
</evidence>
<dbReference type="CDD" id="cd06183">
    <property type="entry name" value="cyt_b5_reduct_like"/>
    <property type="match status" value="1"/>
</dbReference>
<dbReference type="InterPro" id="IPR017938">
    <property type="entry name" value="Riboflavin_synthase-like_b-brl"/>
</dbReference>
<evidence type="ECO:0000256" key="15">
    <source>
        <dbReference type="ARBA" id="ARBA00049155"/>
    </source>
</evidence>
<evidence type="ECO:0000256" key="4">
    <source>
        <dbReference type="ARBA" id="ARBA00003838"/>
    </source>
</evidence>
<dbReference type="Pfam" id="PF03404">
    <property type="entry name" value="Mo-co_dimer"/>
    <property type="match status" value="1"/>
</dbReference>
<evidence type="ECO:0000256" key="5">
    <source>
        <dbReference type="ARBA" id="ARBA00006253"/>
    </source>
</evidence>
<protein>
    <recommendedName>
        <fullName evidence="8">Nitrate reductase [NADPH]</fullName>
        <ecNumber evidence="7">1.7.1.3</ecNumber>
    </recommendedName>
</protein>
<keyword evidence="14" id="KW-0534">Nitrate assimilation</keyword>
<proteinExistence type="inferred from homology"/>
<evidence type="ECO:0000256" key="13">
    <source>
        <dbReference type="ARBA" id="ARBA00023002"/>
    </source>
</evidence>
<dbReference type="Gene3D" id="3.40.50.80">
    <property type="entry name" value="Nucleotide-binding domain of ferredoxin-NADP reductase (FNR) module"/>
    <property type="match status" value="1"/>
</dbReference>
<dbReference type="InterPro" id="IPR005066">
    <property type="entry name" value="MoCF_OxRdtse_dimer"/>
</dbReference>
<comment type="cofactor">
    <cofactor evidence="2">
        <name>heme</name>
        <dbReference type="ChEBI" id="CHEBI:30413"/>
    </cofactor>
</comment>
<feature type="domain" description="FAD-binding FR-type" evidence="18">
    <location>
        <begin position="775"/>
        <end position="902"/>
    </location>
</feature>
<evidence type="ECO:0000256" key="12">
    <source>
        <dbReference type="ARBA" id="ARBA00022827"/>
    </source>
</evidence>
<comment type="cofactor">
    <cofactor evidence="3">
        <name>FAD</name>
        <dbReference type="ChEBI" id="CHEBI:57692"/>
    </cofactor>
</comment>
<dbReference type="PRINTS" id="PR00407">
    <property type="entry name" value="EUMOPTERIN"/>
</dbReference>
<reference evidence="19" key="1">
    <citation type="journal article" date="2021" name="Nat. Commun.">
        <title>Genetic determinants of endophytism in the Arabidopsis root mycobiome.</title>
        <authorList>
            <person name="Mesny F."/>
            <person name="Miyauchi S."/>
            <person name="Thiergart T."/>
            <person name="Pickel B."/>
            <person name="Atanasova L."/>
            <person name="Karlsson M."/>
            <person name="Huettel B."/>
            <person name="Barry K.W."/>
            <person name="Haridas S."/>
            <person name="Chen C."/>
            <person name="Bauer D."/>
            <person name="Andreopoulos W."/>
            <person name="Pangilinan J."/>
            <person name="LaButti K."/>
            <person name="Riley R."/>
            <person name="Lipzen A."/>
            <person name="Clum A."/>
            <person name="Drula E."/>
            <person name="Henrissat B."/>
            <person name="Kohler A."/>
            <person name="Grigoriev I.V."/>
            <person name="Martin F.M."/>
            <person name="Hacquard S."/>
        </authorList>
    </citation>
    <scope>NUCLEOTIDE SEQUENCE</scope>
    <source>
        <strain evidence="19">MPI-CAGE-CH-0243</strain>
    </source>
</reference>
<dbReference type="GO" id="GO:0008482">
    <property type="term" value="F:sulfite oxidase activity"/>
    <property type="evidence" value="ECO:0007669"/>
    <property type="project" value="TreeGrafter"/>
</dbReference>
<feature type="compositionally biased region" description="Basic and acidic residues" evidence="16">
    <location>
        <begin position="173"/>
        <end position="186"/>
    </location>
</feature>
<dbReference type="InterPro" id="IPR014756">
    <property type="entry name" value="Ig_E-set"/>
</dbReference>
<dbReference type="GO" id="GO:0030151">
    <property type="term" value="F:molybdenum ion binding"/>
    <property type="evidence" value="ECO:0007669"/>
    <property type="project" value="InterPro"/>
</dbReference>
<comment type="subunit">
    <text evidence="6">Homodimer.</text>
</comment>
<dbReference type="SUPFAM" id="SSF81296">
    <property type="entry name" value="E set domains"/>
    <property type="match status" value="1"/>
</dbReference>
<dbReference type="Gene3D" id="2.60.40.650">
    <property type="match status" value="1"/>
</dbReference>
<dbReference type="EC" id="1.7.1.3" evidence="7"/>
<sequence>MTIKFSLVNQHRVGFRNRQGRKPGLTHESYEKDDEYTKAIEHARKENENLLERERSGDLVNFRDLIQGEEDLHLRWPKNRSLGWRYVLDCTEDEVKNNPKWPANIEKKKREEEAKRKQEEEKGKQEGRSSSSENEERGNSDDEENWQRNNGNGKKHHDAYAQNNEDSGYSTDGSDKQKSEYEKLHERYSPKEIALLRSIQHEKDYIQNLEQNDGKRKSPQTHNRSTITIDEADQFTPDNWLPRSDDLIRLTGKHPLNAEAHLSHLYDAGLITPNELHYVRNHGAVPHLMWEFHTIDIENGKLVLTMDDLKNNFDPINIAVALACDGNRRKELNMIKRSKGFNWGAGGISCAYWKGPLLRDVLLAAGIPHRMPEGKRVWVNFEGADEPSGGKYQTCIPFEYIMDRTNDVILAYEMNDVPLPPDHGYPVRVMIPGYVGGRCVKWLKNIWLSEKENDSYYHIWDNRVLPSFVTEKDGEFAETLFRHASTACNEQNLNSVIVKPAQGEKLALTEARKGNTYRIEGYAYDGGGHEVQRVEVSLDEGETWLYCIRRFPDAPIRHGNKFWTWLHWHVDVEVSHLLKSRSIVVRCFNVFKNTQPERPNWNIMGMMNNCWYRVKGFIEQDENSDVLCILFRHPTEPATGEGGWMEPSVENQLASAKQEAGTPQKQFTREEIEKHSKEDDCWLVVDGKVYDATSVLAWHPGGKAAILNHAGKVHQETSDEFASIHDGYAYKKLQECALGVITDKAKQLIKKTAEEAAKEKANSQKISDKIALQLHRWVPVKLLDRKSISDDTRTYTFQLPEGQPDLGLGTCQHIQLGFHLRDRMLIRSYTPTRPLLPPLSTNNENENIKPSLHDGTGTFSLTVKTYFPSPDQPGGAMSNILDTIPLGSSLELRGPTGEIIYHGHGSFTISNKSYNFTRISLVLGGSGITPGYALIARILLSPDDTTQIRVVDANRSEEDILLREELDQFESESRGRLSVVHVLSHAGDGWEGLRGHVNGEVLQGNLFAPGEGSGVFLCGPPGMIKGAALPALREWGFVEERDVFGF</sequence>
<dbReference type="Gene3D" id="3.90.420.10">
    <property type="entry name" value="Oxidoreductase, molybdopterin-binding domain"/>
    <property type="match status" value="1"/>
</dbReference>
<dbReference type="AlphaFoldDB" id="A0A9P9EB68"/>
<evidence type="ECO:0000256" key="7">
    <source>
        <dbReference type="ARBA" id="ARBA00012673"/>
    </source>
</evidence>
<evidence type="ECO:0000256" key="9">
    <source>
        <dbReference type="ARBA" id="ARBA00022505"/>
    </source>
</evidence>
<dbReference type="InterPro" id="IPR036374">
    <property type="entry name" value="OxRdtase_Mopterin-bd_sf"/>
</dbReference>
<comment type="caution">
    <text evidence="19">The sequence shown here is derived from an EMBL/GenBank/DDBJ whole genome shotgun (WGS) entry which is preliminary data.</text>
</comment>
<comment type="catalytic activity">
    <reaction evidence="15">
        <text>nitrite + NADP(+) + H2O = nitrate + NADPH + H(+)</text>
        <dbReference type="Rhea" id="RHEA:19061"/>
        <dbReference type="ChEBI" id="CHEBI:15377"/>
        <dbReference type="ChEBI" id="CHEBI:15378"/>
        <dbReference type="ChEBI" id="CHEBI:16301"/>
        <dbReference type="ChEBI" id="CHEBI:17632"/>
        <dbReference type="ChEBI" id="CHEBI:57783"/>
        <dbReference type="ChEBI" id="CHEBI:58349"/>
        <dbReference type="EC" id="1.7.1.3"/>
    </reaction>
</comment>
<dbReference type="PROSITE" id="PS51384">
    <property type="entry name" value="FAD_FR"/>
    <property type="match status" value="1"/>
</dbReference>
<dbReference type="InterPro" id="IPR036400">
    <property type="entry name" value="Cyt_B5-like_heme/steroid_sf"/>
</dbReference>
<feature type="region of interest" description="Disordered" evidence="16">
    <location>
        <begin position="95"/>
        <end position="186"/>
    </location>
</feature>
<dbReference type="PANTHER" id="PTHR19372">
    <property type="entry name" value="SULFITE REDUCTASE"/>
    <property type="match status" value="1"/>
</dbReference>
<feature type="compositionally biased region" description="Polar residues" evidence="16">
    <location>
        <begin position="161"/>
        <end position="172"/>
    </location>
</feature>
<dbReference type="InterPro" id="IPR008335">
    <property type="entry name" value="Mopterin_OxRdtase_euk"/>
</dbReference>
<comment type="cofactor">
    <cofactor evidence="1">
        <name>Mo-molybdopterin</name>
        <dbReference type="ChEBI" id="CHEBI:71302"/>
    </cofactor>
</comment>
<keyword evidence="11" id="KW-0479">Metal-binding</keyword>
<dbReference type="SUPFAM" id="SSF63380">
    <property type="entry name" value="Riboflavin synthase domain-like"/>
    <property type="match status" value="1"/>
</dbReference>
<keyword evidence="10" id="KW-0285">Flavoprotein</keyword>
<dbReference type="InterPro" id="IPR001709">
    <property type="entry name" value="Flavoprot_Pyr_Nucl_cyt_Rdtase"/>
</dbReference>
<dbReference type="PRINTS" id="PR00371">
    <property type="entry name" value="FPNCR"/>
</dbReference>
<organism evidence="19 20">
    <name type="scientific">Dendryphion nanum</name>
    <dbReference type="NCBI Taxonomy" id="256645"/>
    <lineage>
        <taxon>Eukaryota</taxon>
        <taxon>Fungi</taxon>
        <taxon>Dikarya</taxon>
        <taxon>Ascomycota</taxon>
        <taxon>Pezizomycotina</taxon>
        <taxon>Dothideomycetes</taxon>
        <taxon>Pleosporomycetidae</taxon>
        <taxon>Pleosporales</taxon>
        <taxon>Torulaceae</taxon>
        <taxon>Dendryphion</taxon>
    </lineage>
</organism>
<evidence type="ECO:0000256" key="2">
    <source>
        <dbReference type="ARBA" id="ARBA00001971"/>
    </source>
</evidence>
<dbReference type="InterPro" id="IPR017927">
    <property type="entry name" value="FAD-bd_FR_type"/>
</dbReference>